<gene>
    <name evidence="2" type="ORF">DIABBA_LOCUS2882</name>
</gene>
<dbReference type="AlphaFoldDB" id="A0A9N9STE2"/>
<dbReference type="Proteomes" id="UP001153709">
    <property type="component" value="Chromosome 2"/>
</dbReference>
<dbReference type="EMBL" id="OU898277">
    <property type="protein sequence ID" value="CAG9829014.1"/>
    <property type="molecule type" value="Genomic_DNA"/>
</dbReference>
<feature type="compositionally biased region" description="Low complexity" evidence="1">
    <location>
        <begin position="16"/>
        <end position="40"/>
    </location>
</feature>
<accession>A0A9N9STE2</accession>
<name>A0A9N9STE2_DIABA</name>
<proteinExistence type="predicted"/>
<sequence>MSELTQEEIRRRRLARLTARESTSPSSSLSPPITPTSQSPINTNLIQIPPNFDANVNPTDDAKPEPLQENKASDLAKKADVFKEPSKPIDINMPSSSKGRTRAPPQRSDSETSSIHMEVDDISVSADKISANTDIDSGFENMEVDDIDTQKKDLHKKQTTTSTELTLQQLHSSVARVLLSSFKEPSETRLYLPETAKFLQENQNISTRDLASNAIMEILFKIVTEQNPFQNLSQVTSDMCETGSLGSFSASPSNLSPSSASPAMGSYPVAPITLNSRSKTTQDSMTVAINFLMDSYNRVGVEERNNPKKSSVPPMSDVLTELRAQIIQHTTLLAQGCIITSEPRLESPLLHPVLQQSIPRGFPNRIDH</sequence>
<evidence type="ECO:0000313" key="3">
    <source>
        <dbReference type="Proteomes" id="UP001153709"/>
    </source>
</evidence>
<protein>
    <submittedName>
        <fullName evidence="2">Uncharacterized protein</fullName>
    </submittedName>
</protein>
<evidence type="ECO:0000313" key="2">
    <source>
        <dbReference type="EMBL" id="CAG9829014.1"/>
    </source>
</evidence>
<reference evidence="2" key="1">
    <citation type="submission" date="2022-01" db="EMBL/GenBank/DDBJ databases">
        <authorList>
            <person name="King R."/>
        </authorList>
    </citation>
    <scope>NUCLEOTIDE SEQUENCE</scope>
</reference>
<feature type="compositionally biased region" description="Basic and acidic residues" evidence="1">
    <location>
        <begin position="60"/>
        <end position="87"/>
    </location>
</feature>
<organism evidence="2 3">
    <name type="scientific">Diabrotica balteata</name>
    <name type="common">Banded cucumber beetle</name>
    <dbReference type="NCBI Taxonomy" id="107213"/>
    <lineage>
        <taxon>Eukaryota</taxon>
        <taxon>Metazoa</taxon>
        <taxon>Ecdysozoa</taxon>
        <taxon>Arthropoda</taxon>
        <taxon>Hexapoda</taxon>
        <taxon>Insecta</taxon>
        <taxon>Pterygota</taxon>
        <taxon>Neoptera</taxon>
        <taxon>Endopterygota</taxon>
        <taxon>Coleoptera</taxon>
        <taxon>Polyphaga</taxon>
        <taxon>Cucujiformia</taxon>
        <taxon>Chrysomeloidea</taxon>
        <taxon>Chrysomelidae</taxon>
        <taxon>Galerucinae</taxon>
        <taxon>Diabroticina</taxon>
        <taxon>Diabroticites</taxon>
        <taxon>Diabrotica</taxon>
    </lineage>
</organism>
<dbReference type="OrthoDB" id="20295at2759"/>
<feature type="region of interest" description="Disordered" evidence="1">
    <location>
        <begin position="1"/>
        <end position="116"/>
    </location>
</feature>
<keyword evidence="3" id="KW-1185">Reference proteome</keyword>
<evidence type="ECO:0000256" key="1">
    <source>
        <dbReference type="SAM" id="MobiDB-lite"/>
    </source>
</evidence>